<name>A0AA52H9B4_9PROT</name>
<dbReference type="Pfam" id="PF07687">
    <property type="entry name" value="M20_dimer"/>
    <property type="match status" value="1"/>
</dbReference>
<accession>A0AA52H9B4</accession>
<evidence type="ECO:0000313" key="6">
    <source>
        <dbReference type="Proteomes" id="UP001268683"/>
    </source>
</evidence>
<dbReference type="SUPFAM" id="SSF53187">
    <property type="entry name" value="Zn-dependent exopeptidases"/>
    <property type="match status" value="1"/>
</dbReference>
<dbReference type="EMBL" id="CP123872">
    <property type="protein sequence ID" value="WND01463.1"/>
    <property type="molecule type" value="Genomic_DNA"/>
</dbReference>
<dbReference type="GO" id="GO:0046872">
    <property type="term" value="F:metal ion binding"/>
    <property type="evidence" value="ECO:0007669"/>
    <property type="project" value="UniProtKB-KW"/>
</dbReference>
<dbReference type="Gene3D" id="3.30.70.360">
    <property type="match status" value="1"/>
</dbReference>
<protein>
    <submittedName>
        <fullName evidence="5">Hydrolase</fullName>
    </submittedName>
</protein>
<feature type="domain" description="Peptidase M20 dimerisation" evidence="4">
    <location>
        <begin position="208"/>
        <end position="309"/>
    </location>
</feature>
<dbReference type="InterPro" id="IPR011650">
    <property type="entry name" value="Peptidase_M20_dimer"/>
</dbReference>
<dbReference type="InterPro" id="IPR017150">
    <property type="entry name" value="Pept_M20_glutamate_carboxypep"/>
</dbReference>
<dbReference type="SUPFAM" id="SSF55031">
    <property type="entry name" value="Bacterial exopeptidase dimerisation domain"/>
    <property type="match status" value="1"/>
</dbReference>
<sequence>MDTTLTSFIKSEDCTNTLDWISKQHDLMVQTVQEWSLINSGSRNLSGLEKMTQIVADFARPLGADIDYISLEDTEVVNDRGEAIGFQNAPILRLRKRPKANRRLLLTGHLDTVFPVESDFQSPTWLNDSLLNGPGVADMKGGIIVMLMALMALEKSPFAERIGWEILLSPDEETGSLASAPVLMQRAKAADMGLTYEPAMPDGTMAGERKGSGNFTCVVFGKEAHAGRAFYEGRNAVVALGDLIGKLAALSGQREGLTVNPAVIQGGTAANVVPDLAQCKFNVRLERVEDQQWFETALENMIDTANKQDGITVKLYGGINRPPKVITAENQLMMDLIAACGAELGQSIQYIPTGGCCEGNNLAAAGLPNVDTLGVIGGYIHSDQEYVDVTSFVPRVQLSACIMMAFAEGYFNDVLRKGGKS</sequence>
<dbReference type="PANTHER" id="PTHR43808">
    <property type="entry name" value="ACETYLORNITHINE DEACETYLASE"/>
    <property type="match status" value="1"/>
</dbReference>
<organism evidence="5 6">
    <name type="scientific">Temperatibacter marinus</name>
    <dbReference type="NCBI Taxonomy" id="1456591"/>
    <lineage>
        <taxon>Bacteria</taxon>
        <taxon>Pseudomonadati</taxon>
        <taxon>Pseudomonadota</taxon>
        <taxon>Alphaproteobacteria</taxon>
        <taxon>Kordiimonadales</taxon>
        <taxon>Temperatibacteraceae</taxon>
        <taxon>Temperatibacter</taxon>
    </lineage>
</organism>
<evidence type="ECO:0000313" key="5">
    <source>
        <dbReference type="EMBL" id="WND01463.1"/>
    </source>
</evidence>
<evidence type="ECO:0000256" key="1">
    <source>
        <dbReference type="ARBA" id="ARBA00022723"/>
    </source>
</evidence>
<feature type="active site" evidence="3">
    <location>
        <position position="111"/>
    </location>
</feature>
<evidence type="ECO:0000259" key="4">
    <source>
        <dbReference type="Pfam" id="PF07687"/>
    </source>
</evidence>
<dbReference type="AlphaFoldDB" id="A0AA52H9B4"/>
<dbReference type="InterPro" id="IPR050072">
    <property type="entry name" value="Peptidase_M20A"/>
</dbReference>
<dbReference type="InterPro" id="IPR036264">
    <property type="entry name" value="Bact_exopeptidase_dim_dom"/>
</dbReference>
<dbReference type="PIRSF" id="PIRSF037238">
    <property type="entry name" value="Carboxypeptidase_G2"/>
    <property type="match status" value="1"/>
</dbReference>
<dbReference type="InterPro" id="IPR002933">
    <property type="entry name" value="Peptidase_M20"/>
</dbReference>
<dbReference type="Gene3D" id="3.40.630.10">
    <property type="entry name" value="Zn peptidases"/>
    <property type="match status" value="1"/>
</dbReference>
<dbReference type="CDD" id="cd03885">
    <property type="entry name" value="M20_CPDG2"/>
    <property type="match status" value="1"/>
</dbReference>
<keyword evidence="2 5" id="KW-0378">Hydrolase</keyword>
<keyword evidence="1" id="KW-0479">Metal-binding</keyword>
<dbReference type="Proteomes" id="UP001268683">
    <property type="component" value="Chromosome"/>
</dbReference>
<dbReference type="Pfam" id="PF01546">
    <property type="entry name" value="Peptidase_M20"/>
    <property type="match status" value="1"/>
</dbReference>
<proteinExistence type="predicted"/>
<dbReference type="GO" id="GO:0016787">
    <property type="term" value="F:hydrolase activity"/>
    <property type="evidence" value="ECO:0007669"/>
    <property type="project" value="UniProtKB-KW"/>
</dbReference>
<dbReference type="RefSeq" id="WP_310797291.1">
    <property type="nucleotide sequence ID" value="NZ_CP123872.1"/>
</dbReference>
<gene>
    <name evidence="5" type="ORF">QGN29_07810</name>
</gene>
<reference evidence="5" key="1">
    <citation type="submission" date="2023-04" db="EMBL/GenBank/DDBJ databases">
        <title>Complete genome sequence of Temperatibacter marinus.</title>
        <authorList>
            <person name="Rong J.-C."/>
            <person name="Yi M.-L."/>
            <person name="Zhao Q."/>
        </authorList>
    </citation>
    <scope>NUCLEOTIDE SEQUENCE</scope>
    <source>
        <strain evidence="5">NBRC 110045</strain>
    </source>
</reference>
<dbReference type="PANTHER" id="PTHR43808:SF9">
    <property type="entry name" value="BLL0789 PROTEIN"/>
    <property type="match status" value="1"/>
</dbReference>
<dbReference type="NCBIfam" id="NF005602">
    <property type="entry name" value="PRK07338.1"/>
    <property type="match status" value="1"/>
</dbReference>
<evidence type="ECO:0000256" key="3">
    <source>
        <dbReference type="PIRSR" id="PIRSR037238-1"/>
    </source>
</evidence>
<keyword evidence="6" id="KW-1185">Reference proteome</keyword>
<evidence type="ECO:0000256" key="2">
    <source>
        <dbReference type="ARBA" id="ARBA00022801"/>
    </source>
</evidence>
<feature type="active site" description="Proton acceptor" evidence="3">
    <location>
        <position position="172"/>
    </location>
</feature>
<dbReference type="KEGG" id="tmk:QGN29_07810"/>